<dbReference type="Gene3D" id="2.60.40.1740">
    <property type="entry name" value="hypothetical protein (bacova_03559)"/>
    <property type="match status" value="1"/>
</dbReference>
<dbReference type="Pfam" id="PF08522">
    <property type="entry name" value="BT_3987-like_N"/>
    <property type="match status" value="1"/>
</dbReference>
<evidence type="ECO:0000259" key="2">
    <source>
        <dbReference type="Pfam" id="PF08522"/>
    </source>
</evidence>
<keyword evidence="1" id="KW-0732">Signal</keyword>
<reference evidence="4" key="2">
    <citation type="submission" date="2021-04" db="EMBL/GenBank/DDBJ databases">
        <authorList>
            <person name="Gilroy R."/>
        </authorList>
    </citation>
    <scope>NUCLEOTIDE SEQUENCE</scope>
    <source>
        <strain evidence="4">ChiHecec3B27-8219</strain>
    </source>
</reference>
<dbReference type="InterPro" id="IPR040580">
    <property type="entry name" value="DUF5627"/>
</dbReference>
<evidence type="ECO:0000313" key="4">
    <source>
        <dbReference type="EMBL" id="HIZ68700.1"/>
    </source>
</evidence>
<organism evidence="4 5">
    <name type="scientific">Candidatus Prevotella avicola</name>
    <dbReference type="NCBI Taxonomy" id="2838738"/>
    <lineage>
        <taxon>Bacteria</taxon>
        <taxon>Pseudomonadati</taxon>
        <taxon>Bacteroidota</taxon>
        <taxon>Bacteroidia</taxon>
        <taxon>Bacteroidales</taxon>
        <taxon>Prevotellaceae</taxon>
        <taxon>Prevotella</taxon>
    </lineage>
</organism>
<dbReference type="InterPro" id="IPR013728">
    <property type="entry name" value="BT_3987-like_N"/>
</dbReference>
<name>A0A9D2FXS6_9BACT</name>
<feature type="domain" description="BT-3987-like N-terminal" evidence="2">
    <location>
        <begin position="33"/>
        <end position="152"/>
    </location>
</feature>
<dbReference type="Pfam" id="PF18620">
    <property type="entry name" value="DUF5627"/>
    <property type="match status" value="1"/>
</dbReference>
<evidence type="ECO:0000259" key="3">
    <source>
        <dbReference type="Pfam" id="PF18620"/>
    </source>
</evidence>
<dbReference type="AlphaFoldDB" id="A0A9D2FXS6"/>
<feature type="signal peptide" evidence="1">
    <location>
        <begin position="1"/>
        <end position="22"/>
    </location>
</feature>
<comment type="caution">
    <text evidence="4">The sequence shown here is derived from an EMBL/GenBank/DDBJ whole genome shotgun (WGS) entry which is preliminary data.</text>
</comment>
<protein>
    <submittedName>
        <fullName evidence="4">DUF1735 domain-containing protein</fullName>
    </submittedName>
</protein>
<sequence>MRKILSLLAVGVAAMAMVSCENQDTDFPDFDYQTGYFAYQTPIRTLVLGNDERTNNSIDNEHKVRIYAVAGGTRNGIKATLGFVVDENLCNNLEFSDGTPVLPMPSDWYTIQGDQIPINGLNGYVEVQLNDAFFNDPKAITNTYVIPLRLTDEYAGVDSILRGEPRVGVDNPWRLQATDWRVPPQDYVLYLVKFISPWSGNYLRRGIDKITENGTTTTNVRHEQYIEYDEVFNLATIELNKVSYKFDDNCNLLLTFNEETKECTLSTDNNAYTVTGTGKFVEKVPEEVWSEKPRDVIYLDYTVTTAGKTVATKDTLVARDRAVSGTAEEFSYIYNAQ</sequence>
<evidence type="ECO:0000256" key="1">
    <source>
        <dbReference type="SAM" id="SignalP"/>
    </source>
</evidence>
<evidence type="ECO:0000313" key="5">
    <source>
        <dbReference type="Proteomes" id="UP000824055"/>
    </source>
</evidence>
<accession>A0A9D2FXS6</accession>
<feature type="domain" description="DUF5627" evidence="3">
    <location>
        <begin position="197"/>
        <end position="321"/>
    </location>
</feature>
<dbReference type="Proteomes" id="UP000824055">
    <property type="component" value="Unassembled WGS sequence"/>
</dbReference>
<dbReference type="Gene3D" id="2.40.128.420">
    <property type="match status" value="1"/>
</dbReference>
<reference evidence="4" key="1">
    <citation type="journal article" date="2021" name="PeerJ">
        <title>Extensive microbial diversity within the chicken gut microbiome revealed by metagenomics and culture.</title>
        <authorList>
            <person name="Gilroy R."/>
            <person name="Ravi A."/>
            <person name="Getino M."/>
            <person name="Pursley I."/>
            <person name="Horton D.L."/>
            <person name="Alikhan N.F."/>
            <person name="Baker D."/>
            <person name="Gharbi K."/>
            <person name="Hall N."/>
            <person name="Watson M."/>
            <person name="Adriaenssens E.M."/>
            <person name="Foster-Nyarko E."/>
            <person name="Jarju S."/>
            <person name="Secka A."/>
            <person name="Antonio M."/>
            <person name="Oren A."/>
            <person name="Chaudhuri R.R."/>
            <person name="La Ragione R."/>
            <person name="Hildebrand F."/>
            <person name="Pallen M.J."/>
        </authorList>
    </citation>
    <scope>NUCLEOTIDE SEQUENCE</scope>
    <source>
        <strain evidence="4">ChiHecec3B27-8219</strain>
    </source>
</reference>
<gene>
    <name evidence="4" type="ORF">H9966_02275</name>
</gene>
<proteinExistence type="predicted"/>
<dbReference type="PROSITE" id="PS51257">
    <property type="entry name" value="PROKAR_LIPOPROTEIN"/>
    <property type="match status" value="1"/>
</dbReference>
<dbReference type="EMBL" id="DXBE01000021">
    <property type="protein sequence ID" value="HIZ68700.1"/>
    <property type="molecule type" value="Genomic_DNA"/>
</dbReference>
<feature type="chain" id="PRO_5038723429" evidence="1">
    <location>
        <begin position="23"/>
        <end position="337"/>
    </location>
</feature>